<evidence type="ECO:0000256" key="2">
    <source>
        <dbReference type="ARBA" id="ARBA00023125"/>
    </source>
</evidence>
<comment type="caution">
    <text evidence="5">The sequence shown here is derived from an EMBL/GenBank/DDBJ whole genome shotgun (WGS) entry which is preliminary data.</text>
</comment>
<dbReference type="InterPro" id="IPR036390">
    <property type="entry name" value="WH_DNA-bd_sf"/>
</dbReference>
<evidence type="ECO:0000313" key="5">
    <source>
        <dbReference type="EMBL" id="TCO10219.1"/>
    </source>
</evidence>
<keyword evidence="3" id="KW-0804">Transcription</keyword>
<dbReference type="RefSeq" id="WP_132196660.1">
    <property type="nucleotide sequence ID" value="NZ_SLWM01000035.1"/>
</dbReference>
<dbReference type="PRINTS" id="PR00778">
    <property type="entry name" value="HTHARSR"/>
</dbReference>
<dbReference type="SUPFAM" id="SSF46785">
    <property type="entry name" value="Winged helix' DNA-binding domain"/>
    <property type="match status" value="1"/>
</dbReference>
<dbReference type="PROSITE" id="PS50987">
    <property type="entry name" value="HTH_ARSR_2"/>
    <property type="match status" value="1"/>
</dbReference>
<dbReference type="Gene3D" id="1.10.10.10">
    <property type="entry name" value="Winged helix-like DNA-binding domain superfamily/Winged helix DNA-binding domain"/>
    <property type="match status" value="1"/>
</dbReference>
<dbReference type="CDD" id="cd00090">
    <property type="entry name" value="HTH_ARSR"/>
    <property type="match status" value="1"/>
</dbReference>
<dbReference type="Proteomes" id="UP000295818">
    <property type="component" value="Unassembled WGS sequence"/>
</dbReference>
<feature type="domain" description="HTH arsR-type" evidence="4">
    <location>
        <begin position="11"/>
        <end position="108"/>
    </location>
</feature>
<dbReference type="SMART" id="SM00418">
    <property type="entry name" value="HTH_ARSR"/>
    <property type="match status" value="1"/>
</dbReference>
<gene>
    <name evidence="5" type="ORF">EV644_13518</name>
</gene>
<dbReference type="InterPro" id="IPR036388">
    <property type="entry name" value="WH-like_DNA-bd_sf"/>
</dbReference>
<accession>A0ABY2B7C2</accession>
<proteinExistence type="predicted"/>
<name>A0ABY2B7C2_9ACTN</name>
<organism evidence="5 6">
    <name type="scientific">Kribbella orskensis</name>
    <dbReference type="NCBI Taxonomy" id="2512216"/>
    <lineage>
        <taxon>Bacteria</taxon>
        <taxon>Bacillati</taxon>
        <taxon>Actinomycetota</taxon>
        <taxon>Actinomycetes</taxon>
        <taxon>Propionibacteriales</taxon>
        <taxon>Kribbellaceae</taxon>
        <taxon>Kribbella</taxon>
    </lineage>
</organism>
<dbReference type="GO" id="GO:0003677">
    <property type="term" value="F:DNA binding"/>
    <property type="evidence" value="ECO:0007669"/>
    <property type="project" value="UniProtKB-KW"/>
</dbReference>
<dbReference type="EMBL" id="SLWM01000035">
    <property type="protein sequence ID" value="TCO10219.1"/>
    <property type="molecule type" value="Genomic_DNA"/>
</dbReference>
<protein>
    <submittedName>
        <fullName evidence="5">DNA-binding transcriptional ArsR family regulator</fullName>
    </submittedName>
</protein>
<keyword evidence="2 5" id="KW-0238">DNA-binding</keyword>
<dbReference type="InterPro" id="IPR011991">
    <property type="entry name" value="ArsR-like_HTH"/>
</dbReference>
<dbReference type="InterPro" id="IPR051081">
    <property type="entry name" value="HTH_MetalResp_TranReg"/>
</dbReference>
<evidence type="ECO:0000313" key="6">
    <source>
        <dbReference type="Proteomes" id="UP000295818"/>
    </source>
</evidence>
<evidence type="ECO:0000256" key="3">
    <source>
        <dbReference type="ARBA" id="ARBA00023163"/>
    </source>
</evidence>
<evidence type="ECO:0000256" key="1">
    <source>
        <dbReference type="ARBA" id="ARBA00023015"/>
    </source>
</evidence>
<sequence length="121" mass="13239">MANSRRPALVHPDAGDLTVYEVLHALADPTRLTIVRTLREDVERACGTFPVSVAPSTLTHHFRVLREAGVIHQREEGNRRWTTLRHTDLESRFPNLIDTVLAVATEARSSGSASSLSDGGG</sequence>
<dbReference type="Pfam" id="PF12840">
    <property type="entry name" value="HTH_20"/>
    <property type="match status" value="1"/>
</dbReference>
<keyword evidence="6" id="KW-1185">Reference proteome</keyword>
<dbReference type="PANTHER" id="PTHR33154">
    <property type="entry name" value="TRANSCRIPTIONAL REGULATOR, ARSR FAMILY"/>
    <property type="match status" value="1"/>
</dbReference>
<evidence type="ECO:0000259" key="4">
    <source>
        <dbReference type="PROSITE" id="PS50987"/>
    </source>
</evidence>
<dbReference type="PANTHER" id="PTHR33154:SF12">
    <property type="entry name" value="TRANSCRIPTIONAL REGULATORY PROTEIN"/>
    <property type="match status" value="1"/>
</dbReference>
<reference evidence="5 6" key="1">
    <citation type="journal article" date="2015" name="Stand. Genomic Sci.">
        <title>Genomic Encyclopedia of Bacterial and Archaeal Type Strains, Phase III: the genomes of soil and plant-associated and newly described type strains.</title>
        <authorList>
            <person name="Whitman W.B."/>
            <person name="Woyke T."/>
            <person name="Klenk H.P."/>
            <person name="Zhou Y."/>
            <person name="Lilburn T.G."/>
            <person name="Beck B.J."/>
            <person name="De Vos P."/>
            <person name="Vandamme P."/>
            <person name="Eisen J.A."/>
            <person name="Garrity G."/>
            <person name="Hugenholtz P."/>
            <person name="Kyrpides N.C."/>
        </authorList>
    </citation>
    <scope>NUCLEOTIDE SEQUENCE [LARGE SCALE GENOMIC DNA]</scope>
    <source>
        <strain evidence="5 6">VKM Ac-2538</strain>
    </source>
</reference>
<dbReference type="InterPro" id="IPR001845">
    <property type="entry name" value="HTH_ArsR_DNA-bd_dom"/>
</dbReference>
<keyword evidence="1" id="KW-0805">Transcription regulation</keyword>